<dbReference type="InterPro" id="IPR036779">
    <property type="entry name" value="LysM_dom_sf"/>
</dbReference>
<dbReference type="CDD" id="cd00118">
    <property type="entry name" value="LysM"/>
    <property type="match status" value="1"/>
</dbReference>
<feature type="domain" description="LysM" evidence="2">
    <location>
        <begin position="169"/>
        <end position="216"/>
    </location>
</feature>
<accession>U4R2H4</accession>
<dbReference type="EMBL" id="ATAY01000026">
    <property type="protein sequence ID" value="EPR12502.1"/>
    <property type="molecule type" value="Genomic_DNA"/>
</dbReference>
<dbReference type="STRING" id="1330534.L323_08090"/>
<dbReference type="RefSeq" id="WP_020815171.1">
    <property type="nucleotide sequence ID" value="NZ_ATAY01000026.1"/>
</dbReference>
<evidence type="ECO:0000313" key="4">
    <source>
        <dbReference type="Proteomes" id="UP000016860"/>
    </source>
</evidence>
<dbReference type="InterPro" id="IPR052196">
    <property type="entry name" value="Bact_Kbp"/>
</dbReference>
<dbReference type="Pfam" id="PF01476">
    <property type="entry name" value="LysM"/>
    <property type="match status" value="1"/>
</dbReference>
<dbReference type="SUPFAM" id="SSF54106">
    <property type="entry name" value="LysM domain"/>
    <property type="match status" value="1"/>
</dbReference>
<feature type="region of interest" description="Disordered" evidence="1">
    <location>
        <begin position="151"/>
        <end position="172"/>
    </location>
</feature>
<dbReference type="Gene3D" id="3.10.350.10">
    <property type="entry name" value="LysM domain"/>
    <property type="match status" value="1"/>
</dbReference>
<dbReference type="SMART" id="SM00257">
    <property type="entry name" value="LysM"/>
    <property type="match status" value="1"/>
</dbReference>
<dbReference type="Proteomes" id="UP000016860">
    <property type="component" value="Unassembled WGS sequence"/>
</dbReference>
<dbReference type="InterPro" id="IPR018392">
    <property type="entry name" value="LysM"/>
</dbReference>
<dbReference type="AlphaFoldDB" id="U4R2H4"/>
<dbReference type="PANTHER" id="PTHR34700">
    <property type="entry name" value="POTASSIUM BINDING PROTEIN KBP"/>
    <property type="match status" value="1"/>
</dbReference>
<evidence type="ECO:0000259" key="2">
    <source>
        <dbReference type="PROSITE" id="PS51782"/>
    </source>
</evidence>
<dbReference type="PROSITE" id="PS51782">
    <property type="entry name" value="LYSM"/>
    <property type="match status" value="1"/>
</dbReference>
<protein>
    <recommendedName>
        <fullName evidence="2">LysM domain-containing protein</fullName>
    </recommendedName>
</protein>
<gene>
    <name evidence="3" type="ORF">L323_08090</name>
</gene>
<name>U4R2H4_9FIRM</name>
<evidence type="ECO:0000313" key="3">
    <source>
        <dbReference type="EMBL" id="EPR12502.1"/>
    </source>
</evidence>
<dbReference type="PANTHER" id="PTHR34700:SF4">
    <property type="entry name" value="PHAGE-LIKE ELEMENT PBSX PROTEIN XKDP"/>
    <property type="match status" value="1"/>
</dbReference>
<proteinExistence type="predicted"/>
<sequence>MSWQIEERVVKLIKFIFKDTKKNKELVLPVTPSSFEVNHGINVETINIHTLGDVSVAGYKLAPTYKVDCMFPAKKYPFCQPKVDLNPYGYVKKFEEWCDNHTVLRYIISDTMVNTPVLISDITYGEKDGTGDVYATITMRNYKTLSVVQTNKTGNRSRSSTEKKTSPSKSYTIKPGDTLSAICRKHYGNAALYPKLAAVNGIKNPNLISAGKTLKLPAVL</sequence>
<evidence type="ECO:0000256" key="1">
    <source>
        <dbReference type="SAM" id="MobiDB-lite"/>
    </source>
</evidence>
<comment type="caution">
    <text evidence="3">The sequence shown here is derived from an EMBL/GenBank/DDBJ whole genome shotgun (WGS) entry which is preliminary data.</text>
</comment>
<dbReference type="PATRIC" id="fig|1330534.3.peg.1617"/>
<reference evidence="3 4" key="1">
    <citation type="journal article" date="2013" name="Genome Announc.">
        <title>Draft Genome Sequence of the Cellulolytic Bacterium Clostridium papyrosolvens C7 (ATCC 700395).</title>
        <authorList>
            <person name="Zepeda V."/>
            <person name="Dassa B."/>
            <person name="Borovok I."/>
            <person name="Lamed R."/>
            <person name="Bayer E.A."/>
            <person name="Cate J.H."/>
        </authorList>
    </citation>
    <scope>NUCLEOTIDE SEQUENCE [LARGE SCALE GENOMIC DNA]</scope>
    <source>
        <strain evidence="3 4">C7</strain>
    </source>
</reference>
<organism evidence="3 4">
    <name type="scientific">Ruminiclostridium papyrosolvens C7</name>
    <dbReference type="NCBI Taxonomy" id="1330534"/>
    <lineage>
        <taxon>Bacteria</taxon>
        <taxon>Bacillati</taxon>
        <taxon>Bacillota</taxon>
        <taxon>Clostridia</taxon>
        <taxon>Eubacteriales</taxon>
        <taxon>Oscillospiraceae</taxon>
        <taxon>Ruminiclostridium</taxon>
    </lineage>
</organism>